<sequence length="29" mass="2971">AVNCGPVHYGKGAVIELGDNGVVSVKFIK</sequence>
<comment type="caution">
    <text evidence="1">The sequence shown here is derived from an EMBL/GenBank/DDBJ whole genome shotgun (WGS) entry which is preliminary data.</text>
</comment>
<accession>X1L7J3</accession>
<evidence type="ECO:0000313" key="1">
    <source>
        <dbReference type="EMBL" id="GAI15307.1"/>
    </source>
</evidence>
<reference evidence="1" key="1">
    <citation type="journal article" date="2014" name="Front. Microbiol.">
        <title>High frequency of phylogenetically diverse reductive dehalogenase-homologous genes in deep subseafloor sedimentary metagenomes.</title>
        <authorList>
            <person name="Kawai M."/>
            <person name="Futagami T."/>
            <person name="Toyoda A."/>
            <person name="Takaki Y."/>
            <person name="Nishi S."/>
            <person name="Hori S."/>
            <person name="Arai W."/>
            <person name="Tsubouchi T."/>
            <person name="Morono Y."/>
            <person name="Uchiyama I."/>
            <person name="Ito T."/>
            <person name="Fujiyama A."/>
            <person name="Inagaki F."/>
            <person name="Takami H."/>
        </authorList>
    </citation>
    <scope>NUCLEOTIDE SEQUENCE</scope>
    <source>
        <strain evidence="1">Expedition CK06-06</strain>
    </source>
</reference>
<dbReference type="EMBL" id="BARV01009355">
    <property type="protein sequence ID" value="GAI15307.1"/>
    <property type="molecule type" value="Genomic_DNA"/>
</dbReference>
<name>X1L7J3_9ZZZZ</name>
<feature type="non-terminal residue" evidence="1">
    <location>
        <position position="1"/>
    </location>
</feature>
<protein>
    <submittedName>
        <fullName evidence="1">Uncharacterized protein</fullName>
    </submittedName>
</protein>
<organism evidence="1">
    <name type="scientific">marine sediment metagenome</name>
    <dbReference type="NCBI Taxonomy" id="412755"/>
    <lineage>
        <taxon>unclassified sequences</taxon>
        <taxon>metagenomes</taxon>
        <taxon>ecological metagenomes</taxon>
    </lineage>
</organism>
<gene>
    <name evidence="1" type="ORF">S06H3_18486</name>
</gene>
<proteinExistence type="predicted"/>
<dbReference type="AlphaFoldDB" id="X1L7J3"/>